<dbReference type="InterPro" id="IPR000620">
    <property type="entry name" value="EamA_dom"/>
</dbReference>
<sequence length="312" mass="34105">MFKNTHLATYMFLMLTVAIWGGTFVAVKIIVADVAPLVGAFLRFLLASLCLIPVLIYKEKSTALVSKRDIPLLILLGLSGITFYNFFFFNGLAMTSSINGGLIIAFSPVLTTVLSPFILGENLRLRQVLGFVISLSGVIFIISKGSLSLLASLQVNKGDIYISAGAFCWSVYSMGGKIATRKYSPLLSTTYACTLGTFFLLIAAFPQLQSFSLQQLTYKSMTALIFMGVVASALSFVWWYDGIKKIGASKAAIFQNFIPVFSALFSVLILGEKFKIYHFSGAVLVILGVLISNQKRNCFSRLSSVVKNPDHL</sequence>
<dbReference type="SUPFAM" id="SSF103481">
    <property type="entry name" value="Multidrug resistance efflux transporter EmrE"/>
    <property type="match status" value="2"/>
</dbReference>
<proteinExistence type="inferred from homology"/>
<feature type="transmembrane region" description="Helical" evidence="7">
    <location>
        <begin position="101"/>
        <end position="119"/>
    </location>
</feature>
<feature type="domain" description="EamA" evidence="8">
    <location>
        <begin position="157"/>
        <end position="292"/>
    </location>
</feature>
<evidence type="ECO:0000313" key="9">
    <source>
        <dbReference type="EMBL" id="QNB45325.1"/>
    </source>
</evidence>
<keyword evidence="3" id="KW-1003">Cell membrane</keyword>
<feature type="transmembrane region" description="Helical" evidence="7">
    <location>
        <begin position="131"/>
        <end position="154"/>
    </location>
</feature>
<evidence type="ECO:0000259" key="8">
    <source>
        <dbReference type="Pfam" id="PF00892"/>
    </source>
</evidence>
<dbReference type="OrthoDB" id="9799821at2"/>
<evidence type="ECO:0000256" key="4">
    <source>
        <dbReference type="ARBA" id="ARBA00022692"/>
    </source>
</evidence>
<evidence type="ECO:0000313" key="10">
    <source>
        <dbReference type="Proteomes" id="UP000515847"/>
    </source>
</evidence>
<dbReference type="PANTHER" id="PTHR32322">
    <property type="entry name" value="INNER MEMBRANE TRANSPORTER"/>
    <property type="match status" value="1"/>
</dbReference>
<evidence type="ECO:0000256" key="6">
    <source>
        <dbReference type="ARBA" id="ARBA00023136"/>
    </source>
</evidence>
<evidence type="ECO:0000256" key="3">
    <source>
        <dbReference type="ARBA" id="ARBA00022475"/>
    </source>
</evidence>
<feature type="transmembrane region" description="Helical" evidence="7">
    <location>
        <begin position="252"/>
        <end position="270"/>
    </location>
</feature>
<dbReference type="GO" id="GO:0005886">
    <property type="term" value="C:plasma membrane"/>
    <property type="evidence" value="ECO:0007669"/>
    <property type="project" value="UniProtKB-SubCell"/>
</dbReference>
<organism evidence="9 10">
    <name type="scientific">Thermanaerosceptrum fracticalcis</name>
    <dbReference type="NCBI Taxonomy" id="1712410"/>
    <lineage>
        <taxon>Bacteria</taxon>
        <taxon>Bacillati</taxon>
        <taxon>Bacillota</taxon>
        <taxon>Clostridia</taxon>
        <taxon>Eubacteriales</taxon>
        <taxon>Peptococcaceae</taxon>
        <taxon>Thermanaerosceptrum</taxon>
    </lineage>
</organism>
<evidence type="ECO:0000256" key="7">
    <source>
        <dbReference type="SAM" id="Phobius"/>
    </source>
</evidence>
<reference evidence="9 10" key="1">
    <citation type="journal article" date="2019" name="Front. Microbiol.">
        <title>Thermoanaerosceptrum fracticalcis gen. nov. sp. nov., a Novel Fumarate-Fermenting Microorganism From a Deep Fractured Carbonate Aquifer of the US Great Basin.</title>
        <authorList>
            <person name="Hamilton-Brehm S.D."/>
            <person name="Stewart L.E."/>
            <person name="Zavarin M."/>
            <person name="Caldwell M."/>
            <person name="Lawson P.A."/>
            <person name="Onstott T.C."/>
            <person name="Grzymski J."/>
            <person name="Neveux I."/>
            <person name="Lollar B.S."/>
            <person name="Russell C.E."/>
            <person name="Moser D.P."/>
        </authorList>
    </citation>
    <scope>NUCLEOTIDE SEQUENCE [LARGE SCALE GENOMIC DNA]</scope>
    <source>
        <strain evidence="9 10">DRI-13</strain>
    </source>
</reference>
<gene>
    <name evidence="9" type="ORF">BR63_02755</name>
</gene>
<evidence type="ECO:0000256" key="5">
    <source>
        <dbReference type="ARBA" id="ARBA00022989"/>
    </source>
</evidence>
<feature type="transmembrane region" description="Helical" evidence="7">
    <location>
        <begin position="220"/>
        <end position="240"/>
    </location>
</feature>
<feature type="transmembrane region" description="Helical" evidence="7">
    <location>
        <begin position="7"/>
        <end position="31"/>
    </location>
</feature>
<comment type="subcellular location">
    <subcellularLocation>
        <location evidence="1">Cell membrane</location>
        <topology evidence="1">Multi-pass membrane protein</topology>
    </subcellularLocation>
</comment>
<dbReference type="Gene3D" id="1.10.3730.20">
    <property type="match status" value="1"/>
</dbReference>
<keyword evidence="6 7" id="KW-0472">Membrane</keyword>
<keyword evidence="5 7" id="KW-1133">Transmembrane helix</keyword>
<feature type="transmembrane region" description="Helical" evidence="7">
    <location>
        <begin position="69"/>
        <end position="89"/>
    </location>
</feature>
<feature type="domain" description="EamA" evidence="8">
    <location>
        <begin position="10"/>
        <end position="142"/>
    </location>
</feature>
<evidence type="ECO:0000256" key="2">
    <source>
        <dbReference type="ARBA" id="ARBA00007362"/>
    </source>
</evidence>
<evidence type="ECO:0000256" key="1">
    <source>
        <dbReference type="ARBA" id="ARBA00004651"/>
    </source>
</evidence>
<comment type="similarity">
    <text evidence="2">Belongs to the EamA transporter family.</text>
</comment>
<dbReference type="Proteomes" id="UP000515847">
    <property type="component" value="Chromosome"/>
</dbReference>
<dbReference type="PANTHER" id="PTHR32322:SF18">
    <property type="entry name" value="S-ADENOSYLMETHIONINE_S-ADENOSYLHOMOCYSTEINE TRANSPORTER"/>
    <property type="match status" value="1"/>
</dbReference>
<dbReference type="KEGG" id="tfr:BR63_02755"/>
<dbReference type="EMBL" id="CP045798">
    <property type="protein sequence ID" value="QNB45325.1"/>
    <property type="molecule type" value="Genomic_DNA"/>
</dbReference>
<keyword evidence="10" id="KW-1185">Reference proteome</keyword>
<feature type="transmembrane region" description="Helical" evidence="7">
    <location>
        <begin position="37"/>
        <end position="57"/>
    </location>
</feature>
<dbReference type="AlphaFoldDB" id="A0A7G6DZS1"/>
<name>A0A7G6DZS1_THEFR</name>
<protein>
    <submittedName>
        <fullName evidence="9">EamA family transporter</fullName>
    </submittedName>
</protein>
<keyword evidence="4 7" id="KW-0812">Transmembrane</keyword>
<dbReference type="RefSeq" id="WP_051965654.1">
    <property type="nucleotide sequence ID" value="NZ_CP045798.1"/>
</dbReference>
<accession>A0A7G6DZS1</accession>
<feature type="transmembrane region" description="Helical" evidence="7">
    <location>
        <begin position="186"/>
        <end position="208"/>
    </location>
</feature>
<dbReference type="InterPro" id="IPR037185">
    <property type="entry name" value="EmrE-like"/>
</dbReference>
<dbReference type="InterPro" id="IPR050638">
    <property type="entry name" value="AA-Vitamin_Transporters"/>
</dbReference>
<dbReference type="Pfam" id="PF00892">
    <property type="entry name" value="EamA"/>
    <property type="match status" value="2"/>
</dbReference>
<feature type="transmembrane region" description="Helical" evidence="7">
    <location>
        <begin position="276"/>
        <end position="293"/>
    </location>
</feature>